<dbReference type="AlphaFoldDB" id="A0A2P5BXV5"/>
<keyword evidence="6" id="KW-1185">Reference proteome</keyword>
<dbReference type="InterPro" id="IPR044974">
    <property type="entry name" value="Disease_R_plants"/>
</dbReference>
<dbReference type="InterPro" id="IPR058192">
    <property type="entry name" value="WHD_ROQ1-like"/>
</dbReference>
<dbReference type="STRING" id="63057.A0A2P5BXV5"/>
<protein>
    <submittedName>
        <fullName evidence="5">NB-ARC domain containing protein</fullName>
    </submittedName>
</protein>
<evidence type="ECO:0000259" key="3">
    <source>
        <dbReference type="Pfam" id="PF00931"/>
    </source>
</evidence>
<dbReference type="SUPFAM" id="SSF46785">
    <property type="entry name" value="Winged helix' DNA-binding domain"/>
    <property type="match status" value="1"/>
</dbReference>
<proteinExistence type="predicted"/>
<dbReference type="InterPro" id="IPR002182">
    <property type="entry name" value="NB-ARC"/>
</dbReference>
<dbReference type="Proteomes" id="UP000237000">
    <property type="component" value="Unassembled WGS sequence"/>
</dbReference>
<name>A0A2P5BXV5_TREOI</name>
<evidence type="ECO:0000313" key="6">
    <source>
        <dbReference type="Proteomes" id="UP000237000"/>
    </source>
</evidence>
<feature type="non-terminal residue" evidence="5">
    <location>
        <position position="394"/>
    </location>
</feature>
<dbReference type="PANTHER" id="PTHR11017">
    <property type="entry name" value="LEUCINE-RICH REPEAT-CONTAINING PROTEIN"/>
    <property type="match status" value="1"/>
</dbReference>
<dbReference type="GO" id="GO:0006952">
    <property type="term" value="P:defense response"/>
    <property type="evidence" value="ECO:0007669"/>
    <property type="project" value="InterPro"/>
</dbReference>
<dbReference type="Pfam" id="PF00931">
    <property type="entry name" value="NB-ARC"/>
    <property type="match status" value="1"/>
</dbReference>
<dbReference type="InterPro" id="IPR036390">
    <property type="entry name" value="WH_DNA-bd_sf"/>
</dbReference>
<dbReference type="EMBL" id="JXTC01000442">
    <property type="protein sequence ID" value="PON53616.1"/>
    <property type="molecule type" value="Genomic_DNA"/>
</dbReference>
<dbReference type="PRINTS" id="PR00364">
    <property type="entry name" value="DISEASERSIST"/>
</dbReference>
<dbReference type="Gene3D" id="3.40.50.300">
    <property type="entry name" value="P-loop containing nucleotide triphosphate hydrolases"/>
    <property type="match status" value="1"/>
</dbReference>
<dbReference type="InterPro" id="IPR042197">
    <property type="entry name" value="Apaf_helical"/>
</dbReference>
<dbReference type="InterPro" id="IPR027417">
    <property type="entry name" value="P-loop_NTPase"/>
</dbReference>
<feature type="domain" description="Disease resistance protein Roq1-like winged-helix" evidence="4">
    <location>
        <begin position="235"/>
        <end position="306"/>
    </location>
</feature>
<dbReference type="GO" id="GO:0043531">
    <property type="term" value="F:ADP binding"/>
    <property type="evidence" value="ECO:0007669"/>
    <property type="project" value="InterPro"/>
</dbReference>
<dbReference type="InParanoid" id="A0A2P5BXV5"/>
<dbReference type="SUPFAM" id="SSF52540">
    <property type="entry name" value="P-loop containing nucleoside triphosphate hydrolases"/>
    <property type="match status" value="1"/>
</dbReference>
<gene>
    <name evidence="5" type="ORF">TorRG33x02_304880</name>
</gene>
<evidence type="ECO:0000313" key="5">
    <source>
        <dbReference type="EMBL" id="PON53616.1"/>
    </source>
</evidence>
<evidence type="ECO:0000259" key="4">
    <source>
        <dbReference type="Pfam" id="PF23282"/>
    </source>
</evidence>
<dbReference type="Gene3D" id="1.10.8.430">
    <property type="entry name" value="Helical domain of apoptotic protease-activating factors"/>
    <property type="match status" value="1"/>
</dbReference>
<keyword evidence="2" id="KW-0677">Repeat</keyword>
<keyword evidence="1" id="KW-0433">Leucine-rich repeat</keyword>
<dbReference type="OrthoDB" id="1930487at2759"/>
<evidence type="ECO:0000256" key="2">
    <source>
        <dbReference type="ARBA" id="ARBA00022737"/>
    </source>
</evidence>
<feature type="non-terminal residue" evidence="5">
    <location>
        <position position="1"/>
    </location>
</feature>
<reference evidence="6" key="1">
    <citation type="submission" date="2016-06" db="EMBL/GenBank/DDBJ databases">
        <title>Parallel loss of symbiosis genes in relatives of nitrogen-fixing non-legume Parasponia.</title>
        <authorList>
            <person name="Van Velzen R."/>
            <person name="Holmer R."/>
            <person name="Bu F."/>
            <person name="Rutten L."/>
            <person name="Van Zeijl A."/>
            <person name="Liu W."/>
            <person name="Santuari L."/>
            <person name="Cao Q."/>
            <person name="Sharma T."/>
            <person name="Shen D."/>
            <person name="Roswanjaya Y."/>
            <person name="Wardhani T."/>
            <person name="Kalhor M.S."/>
            <person name="Jansen J."/>
            <person name="Van den Hoogen J."/>
            <person name="Gungor B."/>
            <person name="Hartog M."/>
            <person name="Hontelez J."/>
            <person name="Verver J."/>
            <person name="Yang W.-C."/>
            <person name="Schijlen E."/>
            <person name="Repin R."/>
            <person name="Schilthuizen M."/>
            <person name="Schranz E."/>
            <person name="Heidstra R."/>
            <person name="Miyata K."/>
            <person name="Fedorova E."/>
            <person name="Kohlen W."/>
            <person name="Bisseling T."/>
            <person name="Smit S."/>
            <person name="Geurts R."/>
        </authorList>
    </citation>
    <scope>NUCLEOTIDE SEQUENCE [LARGE SCALE GENOMIC DNA]</scope>
    <source>
        <strain evidence="6">cv. RG33-2</strain>
    </source>
</reference>
<organism evidence="5 6">
    <name type="scientific">Trema orientale</name>
    <name type="common">Charcoal tree</name>
    <name type="synonym">Celtis orientalis</name>
    <dbReference type="NCBI Taxonomy" id="63057"/>
    <lineage>
        <taxon>Eukaryota</taxon>
        <taxon>Viridiplantae</taxon>
        <taxon>Streptophyta</taxon>
        <taxon>Embryophyta</taxon>
        <taxon>Tracheophyta</taxon>
        <taxon>Spermatophyta</taxon>
        <taxon>Magnoliopsida</taxon>
        <taxon>eudicotyledons</taxon>
        <taxon>Gunneridae</taxon>
        <taxon>Pentapetalae</taxon>
        <taxon>rosids</taxon>
        <taxon>fabids</taxon>
        <taxon>Rosales</taxon>
        <taxon>Cannabaceae</taxon>
        <taxon>Trema</taxon>
    </lineage>
</organism>
<comment type="caution">
    <text evidence="5">The sequence shown here is derived from an EMBL/GenBank/DDBJ whole genome shotgun (WGS) entry which is preliminary data.</text>
</comment>
<dbReference type="PANTHER" id="PTHR11017:SF573">
    <property type="entry name" value="ADP-RIBOSYL CYCLASE_CYCLIC ADP-RIBOSE HYDROLASE"/>
    <property type="match status" value="1"/>
</dbReference>
<sequence length="394" mass="44903">QDMLFLLSTELDDVRMVGICGIGGVGKTTLSKAIYNTVIDQFEGSSFVANVRECSQRKTGLVQLQKRLLSDILSIKKIEVSNIHQGVNLLREKLCHKKILIVLDDVDHLDQLENLAGDCSWFGPGSRIIISTRDEHLLVAHGVEHVYKVKELNSIHSLQLFSLKAFKKPFPSKEYEDLTFQVLHHAKGLPLALIVLGSLLCGRSIPEWKSTLSKLKRIPNKQIYDTLKISFDGLEENERGIFLDIAFFFKGEEKDFVAKILDSCDFYANSGIRILIDKSLITIESNELWMHDLLQEMGWEIVRQESPKEPGNRSRLWFHEDVLRVLTENKGTEKIEGIKIDLPEPDTVPLDPNAFRKMQNLRLLIVRNANISGSHLDFLSNELRLLDWPGYPFS</sequence>
<evidence type="ECO:0000256" key="1">
    <source>
        <dbReference type="ARBA" id="ARBA00022614"/>
    </source>
</evidence>
<dbReference type="Pfam" id="PF23282">
    <property type="entry name" value="WHD_ROQ1"/>
    <property type="match status" value="1"/>
</dbReference>
<feature type="domain" description="NB-ARC" evidence="3">
    <location>
        <begin position="11"/>
        <end position="168"/>
    </location>
</feature>
<accession>A0A2P5BXV5</accession>